<feature type="binding site" evidence="4">
    <location>
        <position position="147"/>
    </location>
    <ligand>
        <name>Mg(2+)</name>
        <dbReference type="ChEBI" id="CHEBI:18420"/>
    </ligand>
</feature>
<feature type="binding site" evidence="4">
    <location>
        <position position="174"/>
    </location>
    <ligand>
        <name>Mg(2+)</name>
        <dbReference type="ChEBI" id="CHEBI:18420"/>
    </ligand>
</feature>
<evidence type="ECO:0000256" key="3">
    <source>
        <dbReference type="ARBA" id="ARBA00022691"/>
    </source>
</evidence>
<keyword evidence="3 4" id="KW-0949">S-adenosyl-L-methionine</keyword>
<evidence type="ECO:0000313" key="5">
    <source>
        <dbReference type="EMBL" id="UOF88834.1"/>
    </source>
</evidence>
<evidence type="ECO:0000256" key="4">
    <source>
        <dbReference type="HAMAP-Rule" id="MF_02217"/>
    </source>
</evidence>
<keyword evidence="4" id="KW-0819">tRNA processing</keyword>
<protein>
    <recommendedName>
        <fullName evidence="4">tRNA 5-hydroxyuridine methyltransferase</fullName>
        <ecNumber evidence="4">2.1.1.-</ecNumber>
    </recommendedName>
    <alternativeName>
        <fullName evidence="4">ho5U methyltransferase</fullName>
    </alternativeName>
</protein>
<proteinExistence type="inferred from homology"/>
<keyword evidence="2 4" id="KW-0808">Transferase</keyword>
<comment type="function">
    <text evidence="4">Catalyzes the methylation of 5-hydroxyuridine (ho5U) to form 5-methoxyuridine (mo5U) at position 34 in tRNAs.</text>
</comment>
<keyword evidence="6" id="KW-1185">Reference proteome</keyword>
<dbReference type="RefSeq" id="WP_347435513.1">
    <property type="nucleotide sequence ID" value="NZ_CP089291.1"/>
</dbReference>
<evidence type="ECO:0000313" key="6">
    <source>
        <dbReference type="Proteomes" id="UP000830167"/>
    </source>
</evidence>
<name>A0ABY4CFP1_9BACL</name>
<dbReference type="InterPro" id="IPR050362">
    <property type="entry name" value="Cation-dep_OMT"/>
</dbReference>
<dbReference type="Pfam" id="PF01596">
    <property type="entry name" value="Methyltransf_3"/>
    <property type="match status" value="1"/>
</dbReference>
<feature type="binding site" evidence="4">
    <location>
        <position position="93"/>
    </location>
    <ligand>
        <name>S-adenosyl-L-methionine</name>
        <dbReference type="ChEBI" id="CHEBI:59789"/>
    </ligand>
</feature>
<comment type="catalytic activity">
    <reaction evidence="4">
        <text>5-hydroxyuridine(34) in tRNA + S-adenosyl-L-methionine = 5-methoxyuridine(34) in tRNA + S-adenosyl-L-homocysteine + H(+)</text>
        <dbReference type="Rhea" id="RHEA:60524"/>
        <dbReference type="Rhea" id="RHEA-COMP:13381"/>
        <dbReference type="Rhea" id="RHEA-COMP:15591"/>
        <dbReference type="ChEBI" id="CHEBI:15378"/>
        <dbReference type="ChEBI" id="CHEBI:57856"/>
        <dbReference type="ChEBI" id="CHEBI:59789"/>
        <dbReference type="ChEBI" id="CHEBI:136877"/>
        <dbReference type="ChEBI" id="CHEBI:143860"/>
    </reaction>
</comment>
<keyword evidence="1 4" id="KW-0489">Methyltransferase</keyword>
<dbReference type="PANTHER" id="PTHR10509:SF14">
    <property type="entry name" value="CAFFEOYL-COA O-METHYLTRANSFERASE 3-RELATED"/>
    <property type="match status" value="1"/>
</dbReference>
<comment type="subunit">
    <text evidence="4">Homodimer.</text>
</comment>
<dbReference type="EC" id="2.1.1.-" evidence="4"/>
<dbReference type="Gene3D" id="3.40.50.150">
    <property type="entry name" value="Vaccinia Virus protein VP39"/>
    <property type="match status" value="1"/>
</dbReference>
<dbReference type="InterPro" id="IPR043675">
    <property type="entry name" value="TrmR_methyltr"/>
</dbReference>
<keyword evidence="4" id="KW-0479">Metal-binding</keyword>
<feature type="binding site" evidence="4">
    <location>
        <position position="76"/>
    </location>
    <ligand>
        <name>S-adenosyl-L-methionine</name>
        <dbReference type="ChEBI" id="CHEBI:59789"/>
    </ligand>
</feature>
<keyword evidence="4" id="KW-0460">Magnesium</keyword>
<sequence length="240" mass="27562">MQQNQIVHAQLLDERLTGYLRELVPARSELLEQMEGMAKKEFIPILDLEATTFLRLLLRLGNPKRILEIGTAIGYSAVFMAQNAPDARILTMERDEMRVRTARSWIRKADLETRISIWEGDAFELLKQLKETANEWQGQAFDLIFLDAAKGQYAKFLEEVLPLLAKGGILLSDNVLFQGYVMQEGQVKHKLRTMVNRLREYNWLLAHHSELDTTFLPLGDGMAVSMRKNKCLYGNISHTL</sequence>
<dbReference type="PROSITE" id="PS51682">
    <property type="entry name" value="SAM_OMT_I"/>
    <property type="match status" value="1"/>
</dbReference>
<dbReference type="CDD" id="cd02440">
    <property type="entry name" value="AdoMet_MTases"/>
    <property type="match status" value="1"/>
</dbReference>
<reference evidence="5" key="1">
    <citation type="submission" date="2021-12" db="EMBL/GenBank/DDBJ databases">
        <title>Alicyclobacillaceae gen. nov., sp. nov., isolated from chalcocite enrichment system.</title>
        <authorList>
            <person name="Jiang Z."/>
        </authorList>
    </citation>
    <scope>NUCLEOTIDE SEQUENCE</scope>
    <source>
        <strain evidence="5">MYW30-H2</strain>
    </source>
</reference>
<dbReference type="SUPFAM" id="SSF53335">
    <property type="entry name" value="S-adenosyl-L-methionine-dependent methyltransferases"/>
    <property type="match status" value="1"/>
</dbReference>
<dbReference type="InterPro" id="IPR002935">
    <property type="entry name" value="SAM_O-MeTrfase"/>
</dbReference>
<evidence type="ECO:0000256" key="1">
    <source>
        <dbReference type="ARBA" id="ARBA00022603"/>
    </source>
</evidence>
<organism evidence="5 6">
    <name type="scientific">Fodinisporobacter ferrooxydans</name>
    <dbReference type="NCBI Taxonomy" id="2901836"/>
    <lineage>
        <taxon>Bacteria</taxon>
        <taxon>Bacillati</taxon>
        <taxon>Bacillota</taxon>
        <taxon>Bacilli</taxon>
        <taxon>Bacillales</taxon>
        <taxon>Alicyclobacillaceae</taxon>
        <taxon>Fodinisporobacter</taxon>
    </lineage>
</organism>
<dbReference type="Proteomes" id="UP000830167">
    <property type="component" value="Chromosome"/>
</dbReference>
<feature type="binding site" evidence="4">
    <location>
        <position position="173"/>
    </location>
    <ligand>
        <name>Mg(2+)</name>
        <dbReference type="ChEBI" id="CHEBI:18420"/>
    </ligand>
</feature>
<feature type="binding site" evidence="4">
    <location>
        <position position="147"/>
    </location>
    <ligand>
        <name>S-adenosyl-L-methionine</name>
        <dbReference type="ChEBI" id="CHEBI:59789"/>
    </ligand>
</feature>
<dbReference type="PANTHER" id="PTHR10509">
    <property type="entry name" value="O-METHYLTRANSFERASE-RELATED"/>
    <property type="match status" value="1"/>
</dbReference>
<gene>
    <name evidence="4" type="primary">trmR</name>
    <name evidence="5" type="ORF">LSG31_12870</name>
</gene>
<accession>A0ABY4CFP1</accession>
<dbReference type="InterPro" id="IPR029063">
    <property type="entry name" value="SAM-dependent_MTases_sf"/>
</dbReference>
<dbReference type="EMBL" id="CP089291">
    <property type="protein sequence ID" value="UOF88834.1"/>
    <property type="molecule type" value="Genomic_DNA"/>
</dbReference>
<feature type="binding site" evidence="4">
    <location>
        <position position="46"/>
    </location>
    <ligand>
        <name>S-adenosyl-L-methionine</name>
        <dbReference type="ChEBI" id="CHEBI:59789"/>
    </ligand>
</feature>
<dbReference type="HAMAP" id="MF_02217">
    <property type="entry name" value="TrmR_methyltr"/>
    <property type="match status" value="1"/>
</dbReference>
<comment type="similarity">
    <text evidence="4">Belongs to the class I-like SAM-binding methyltransferase superfamily. Cation-dependent O-methyltransferase family.</text>
</comment>
<feature type="binding site" evidence="4">
    <location>
        <begin position="121"/>
        <end position="122"/>
    </location>
    <ligand>
        <name>S-adenosyl-L-methionine</name>
        <dbReference type="ChEBI" id="CHEBI:59789"/>
    </ligand>
</feature>
<evidence type="ECO:0000256" key="2">
    <source>
        <dbReference type="ARBA" id="ARBA00022679"/>
    </source>
</evidence>